<dbReference type="Gene3D" id="3.30.710.10">
    <property type="entry name" value="Potassium Channel Kv1.1, Chain A"/>
    <property type="match status" value="1"/>
</dbReference>
<dbReference type="SUPFAM" id="SSF54695">
    <property type="entry name" value="POZ domain"/>
    <property type="match status" value="1"/>
</dbReference>
<dbReference type="InterPro" id="IPR000210">
    <property type="entry name" value="BTB/POZ_dom"/>
</dbReference>
<dbReference type="PROSITE" id="PS50097">
    <property type="entry name" value="BTB"/>
    <property type="match status" value="1"/>
</dbReference>
<gene>
    <name evidence="2" type="ORF">RCL2_000193400</name>
</gene>
<reference evidence="2" key="1">
    <citation type="submission" date="2019-10" db="EMBL/GenBank/DDBJ databases">
        <title>Conservation and host-specific expression of non-tandemly repeated heterogenous ribosome RNA gene in arbuscular mycorrhizal fungi.</title>
        <authorList>
            <person name="Maeda T."/>
            <person name="Kobayashi Y."/>
            <person name="Nakagawa T."/>
            <person name="Ezawa T."/>
            <person name="Yamaguchi K."/>
            <person name="Bino T."/>
            <person name="Nishimoto Y."/>
            <person name="Shigenobu S."/>
            <person name="Kawaguchi M."/>
        </authorList>
    </citation>
    <scope>NUCLEOTIDE SEQUENCE</scope>
    <source>
        <strain evidence="2">HR1</strain>
    </source>
</reference>
<dbReference type="PANTHER" id="PTHR46965:SF1">
    <property type="entry name" value="BTB_POZ DOMAIN-CONTAINING PROTEIN 19"/>
    <property type="match status" value="1"/>
</dbReference>
<organism evidence="2 3">
    <name type="scientific">Rhizophagus clarus</name>
    <dbReference type="NCBI Taxonomy" id="94130"/>
    <lineage>
        <taxon>Eukaryota</taxon>
        <taxon>Fungi</taxon>
        <taxon>Fungi incertae sedis</taxon>
        <taxon>Mucoromycota</taxon>
        <taxon>Glomeromycotina</taxon>
        <taxon>Glomeromycetes</taxon>
        <taxon>Glomerales</taxon>
        <taxon>Glomeraceae</taxon>
        <taxon>Rhizophagus</taxon>
    </lineage>
</organism>
<dbReference type="AlphaFoldDB" id="A0A8H3KRC2"/>
<dbReference type="InterPro" id="IPR011333">
    <property type="entry name" value="SKP1/BTB/POZ_sf"/>
</dbReference>
<name>A0A8H3KRC2_9GLOM</name>
<evidence type="ECO:0000259" key="1">
    <source>
        <dbReference type="PROSITE" id="PS50097"/>
    </source>
</evidence>
<dbReference type="CDD" id="cd18186">
    <property type="entry name" value="BTB_POZ_ZBTB_KLHL-like"/>
    <property type="match status" value="1"/>
</dbReference>
<dbReference type="Proteomes" id="UP000615446">
    <property type="component" value="Unassembled WGS sequence"/>
</dbReference>
<accession>A0A8H3KRC2</accession>
<dbReference type="PANTHER" id="PTHR46965">
    <property type="entry name" value="BTB/POZ DOMAIN-CONTAINING PROTEIN 19"/>
    <property type="match status" value="1"/>
</dbReference>
<proteinExistence type="predicted"/>
<dbReference type="OrthoDB" id="8789982at2759"/>
<comment type="caution">
    <text evidence="2">The sequence shown here is derived from an EMBL/GenBank/DDBJ whole genome shotgun (WGS) entry which is preliminary data.</text>
</comment>
<feature type="domain" description="BTB" evidence="1">
    <location>
        <begin position="24"/>
        <end position="94"/>
    </location>
</feature>
<dbReference type="Pfam" id="PF00651">
    <property type="entry name" value="BTB"/>
    <property type="match status" value="1"/>
</dbReference>
<evidence type="ECO:0000313" key="2">
    <source>
        <dbReference type="EMBL" id="GES74453.1"/>
    </source>
</evidence>
<sequence>MSSSNFVAELTTVYGKLLEETVNYDVVIYTGKDKEFYAHSSILSARSDIFRVMFSNVWAEKKKGKFVLYKPNISPEIFTIILSIFITEFLLQDPVDILEISYQHRMFMGLRYICLENICKNPKALFDSKNFVKLKSYLLKIVLKRNDLNMDDVEVWEKLLLWCFVQQNIRNDPNLQIFIARSMFIKVYYRKN</sequence>
<evidence type="ECO:0000313" key="3">
    <source>
        <dbReference type="Proteomes" id="UP000615446"/>
    </source>
</evidence>
<dbReference type="EMBL" id="BLAL01000012">
    <property type="protein sequence ID" value="GES74453.1"/>
    <property type="molecule type" value="Genomic_DNA"/>
</dbReference>
<dbReference type="InterPro" id="IPR042846">
    <property type="entry name" value="BTBD19"/>
</dbReference>
<protein>
    <submittedName>
        <fullName evidence="2">BTB/POZ protein</fullName>
    </submittedName>
</protein>